<organism evidence="1 2">
    <name type="scientific">Folsomia candida</name>
    <name type="common">Springtail</name>
    <dbReference type="NCBI Taxonomy" id="158441"/>
    <lineage>
        <taxon>Eukaryota</taxon>
        <taxon>Metazoa</taxon>
        <taxon>Ecdysozoa</taxon>
        <taxon>Arthropoda</taxon>
        <taxon>Hexapoda</taxon>
        <taxon>Collembola</taxon>
        <taxon>Entomobryomorpha</taxon>
        <taxon>Isotomoidea</taxon>
        <taxon>Isotomidae</taxon>
        <taxon>Proisotominae</taxon>
        <taxon>Folsomia</taxon>
    </lineage>
</organism>
<dbReference type="EMBL" id="LNIX01000046">
    <property type="protein sequence ID" value="OXA38352.1"/>
    <property type="molecule type" value="Genomic_DNA"/>
</dbReference>
<proteinExistence type="predicted"/>
<sequence>MSHDRPKSRPKGLIYRKQCSYEIVGQKLIANKYLNAKRQFKLDNSQLHLEIPEFENGNAVIDKRSNILTIIQRVKKKEEIIISKSGNKLHKPKVNNAKKKNPAPKLIHSDIPRMLTLRTNFGRPDFPPSCAIEDTSESSGPSLGTWNTSRPWYEGLKKNEDELIDCPITHLNEQCHEIPTLNLRNTKRFNDVDHLRNRYCYRQDLIHQRTVSMIEKKQDGDVPCSKRSHQYLIMNIPSECEEIAVMRTANERVLIKAVSKVYFEFNQCIRIVVYTTTKCQKKEIPPWYEVKDVDPKQEWKLLLKYFANEWELSTLEQQLLAKLIMRDNLISWEHLDISSVEDKVLMLNEASILLNKMPKDKKEKLRELLNICHIEAVCACQLTSLTYPDLLSLIELGVVEKKVPSALDVIQCMTKNNSAAYAKYMLFRSKLSQYAVEKLITGSTSAYFRWSLRNYNFHPWERTKWPNTPTARVLYRKNRKCEICGKHVNLGDAYQVIYINSTEHKHLKIGNKVCPIAFSRGTRMNRMLAQMITSLERIPPPTALSPPAPNLKLSGIKDLDHAVQRLKLEARSITSPPPPSYWEVRSRLREAFLEKF</sequence>
<dbReference type="AlphaFoldDB" id="A0A226CYF8"/>
<accession>A0A226CYF8</accession>
<reference evidence="1 2" key="1">
    <citation type="submission" date="2015-12" db="EMBL/GenBank/DDBJ databases">
        <title>The genome of Folsomia candida.</title>
        <authorList>
            <person name="Faddeeva A."/>
            <person name="Derks M.F."/>
            <person name="Anvar Y."/>
            <person name="Smit S."/>
            <person name="Van Straalen N."/>
            <person name="Roelofs D."/>
        </authorList>
    </citation>
    <scope>NUCLEOTIDE SEQUENCE [LARGE SCALE GENOMIC DNA]</scope>
    <source>
        <strain evidence="1 2">VU population</strain>
        <tissue evidence="1">Whole body</tissue>
    </source>
</reference>
<protein>
    <submittedName>
        <fullName evidence="1">Uncharacterized protein</fullName>
    </submittedName>
</protein>
<gene>
    <name evidence="1" type="ORF">Fcan01_26860</name>
</gene>
<evidence type="ECO:0000313" key="1">
    <source>
        <dbReference type="EMBL" id="OXA38352.1"/>
    </source>
</evidence>
<evidence type="ECO:0000313" key="2">
    <source>
        <dbReference type="Proteomes" id="UP000198287"/>
    </source>
</evidence>
<comment type="caution">
    <text evidence="1">The sequence shown here is derived from an EMBL/GenBank/DDBJ whole genome shotgun (WGS) entry which is preliminary data.</text>
</comment>
<dbReference type="Proteomes" id="UP000198287">
    <property type="component" value="Unassembled WGS sequence"/>
</dbReference>
<keyword evidence="2" id="KW-1185">Reference proteome</keyword>
<name>A0A226CYF8_FOLCA</name>